<accession>A0AAN0RJ40</accession>
<evidence type="ECO:0000313" key="2">
    <source>
        <dbReference type="Proteomes" id="UP000028680"/>
    </source>
</evidence>
<name>A0AAN0RJ40_9RHOB</name>
<dbReference type="Gene3D" id="1.10.600.10">
    <property type="entry name" value="Farnesyl Diphosphate Synthase"/>
    <property type="match status" value="1"/>
</dbReference>
<organism evidence="1 2">
    <name type="scientific">Planktomarina temperata RCA23</name>
    <dbReference type="NCBI Taxonomy" id="666509"/>
    <lineage>
        <taxon>Bacteria</taxon>
        <taxon>Pseudomonadati</taxon>
        <taxon>Pseudomonadota</taxon>
        <taxon>Alphaproteobacteria</taxon>
        <taxon>Rhodobacterales</taxon>
        <taxon>Paracoccaceae</taxon>
        <taxon>Planktomarina</taxon>
    </lineage>
</organism>
<dbReference type="InterPro" id="IPR002060">
    <property type="entry name" value="Squ/phyt_synthse"/>
</dbReference>
<gene>
    <name evidence="1" type="ORF">RCA23_c16650</name>
</gene>
<dbReference type="InterPro" id="IPR008949">
    <property type="entry name" value="Isoprenoid_synthase_dom_sf"/>
</dbReference>
<keyword evidence="2" id="KW-1185">Reference proteome</keyword>
<dbReference type="Pfam" id="PF00494">
    <property type="entry name" value="SQS_PSY"/>
    <property type="match status" value="1"/>
</dbReference>
<protein>
    <recommendedName>
        <fullName evidence="3">Phytoene synthase</fullName>
    </recommendedName>
</protein>
<evidence type="ECO:0000313" key="1">
    <source>
        <dbReference type="EMBL" id="AII87201.1"/>
    </source>
</evidence>
<reference evidence="1 2" key="1">
    <citation type="journal article" date="2014" name="ISME J.">
        <title>Adaptation of an abundant Roseobacter RCA organism to pelagic systems revealed by genomic and transcriptomic analyses.</title>
        <authorList>
            <person name="Voget S."/>
            <person name="Wemheuer B."/>
            <person name="Brinkhoff T."/>
            <person name="Vollmers J."/>
            <person name="Dietrich S."/>
            <person name="Giebel H.A."/>
            <person name="Beardsley C."/>
            <person name="Sardemann C."/>
            <person name="Bakenhus I."/>
            <person name="Billerbeck S."/>
            <person name="Daniel R."/>
            <person name="Simon M."/>
        </authorList>
    </citation>
    <scope>NUCLEOTIDE SEQUENCE [LARGE SCALE GENOMIC DNA]</scope>
    <source>
        <strain evidence="1 2">RCA23</strain>
    </source>
</reference>
<dbReference type="SUPFAM" id="SSF48576">
    <property type="entry name" value="Terpenoid synthases"/>
    <property type="match status" value="1"/>
</dbReference>
<dbReference type="Proteomes" id="UP000028680">
    <property type="component" value="Chromosome"/>
</dbReference>
<sequence length="246" mass="27164">MSLQACANLVARADPERFAATMAAPLAARAVLLPIYAASVEVARAPWMTQEPMIAEMRLQWWRDVFEEIETGTPRKHEVVEALAPILGPKGAEALDAMVLARRWDIYKEGFTTGEELLSHVQTITLGPMLAALEALDHLPKDLSALKAHATQLGLARFLRGVPALIARKTPVWAEDQKLHIYRDLCIQALDMTGDVIRSPALIETAHCRRVLRFVVKHPGAVEIGAIPQFRIGATLARGWLAWRCG</sequence>
<dbReference type="EMBL" id="CP003984">
    <property type="protein sequence ID" value="AII87201.1"/>
    <property type="molecule type" value="Genomic_DNA"/>
</dbReference>
<dbReference type="KEGG" id="ptp:RCA23_c16650"/>
<evidence type="ECO:0008006" key="3">
    <source>
        <dbReference type="Google" id="ProtNLM"/>
    </source>
</evidence>
<dbReference type="AlphaFoldDB" id="A0AAN0RJ40"/>
<dbReference type="RefSeq" id="WP_044049953.1">
    <property type="nucleotide sequence ID" value="NZ_CP003984.1"/>
</dbReference>
<proteinExistence type="predicted"/>